<dbReference type="AlphaFoldDB" id="A0A1H0UP96"/>
<keyword evidence="4 7" id="KW-0378">Hydrolase</keyword>
<dbReference type="PANTHER" id="PTHR12544">
    <property type="entry name" value="GLUTAMINASE"/>
    <property type="match status" value="1"/>
</dbReference>
<keyword evidence="7" id="KW-0007">Acetylation</keyword>
<dbReference type="HAMAP" id="MF_00313">
    <property type="entry name" value="Glutaminase"/>
    <property type="match status" value="1"/>
</dbReference>
<feature type="binding site" evidence="7">
    <location>
        <position position="60"/>
    </location>
    <ligand>
        <name>substrate</name>
    </ligand>
</feature>
<feature type="binding site" evidence="7">
    <location>
        <position position="157"/>
    </location>
    <ligand>
        <name>substrate</name>
    </ligand>
</feature>
<dbReference type="OrthoDB" id="9788822at2"/>
<comment type="catalytic activity">
    <reaction evidence="5 7">
        <text>L-glutamine + H2O = L-glutamate + NH4(+)</text>
        <dbReference type="Rhea" id="RHEA:15889"/>
        <dbReference type="ChEBI" id="CHEBI:15377"/>
        <dbReference type="ChEBI" id="CHEBI:28938"/>
        <dbReference type="ChEBI" id="CHEBI:29985"/>
        <dbReference type="ChEBI" id="CHEBI:58359"/>
        <dbReference type="EC" id="3.5.1.2"/>
    </reaction>
</comment>
<organism evidence="8 9">
    <name type="scientific">Lentzea jiangxiensis</name>
    <dbReference type="NCBI Taxonomy" id="641025"/>
    <lineage>
        <taxon>Bacteria</taxon>
        <taxon>Bacillati</taxon>
        <taxon>Actinomycetota</taxon>
        <taxon>Actinomycetes</taxon>
        <taxon>Pseudonocardiales</taxon>
        <taxon>Pseudonocardiaceae</taxon>
        <taxon>Lentzea</taxon>
    </lineage>
</organism>
<accession>A0A1H0UP96</accession>
<feature type="binding site" evidence="7">
    <location>
        <position position="109"/>
    </location>
    <ligand>
        <name>substrate</name>
    </ligand>
</feature>
<evidence type="ECO:0000313" key="9">
    <source>
        <dbReference type="Proteomes" id="UP000199691"/>
    </source>
</evidence>
<comment type="similarity">
    <text evidence="1 7">Belongs to the glutaminase family.</text>
</comment>
<dbReference type="GO" id="GO:0004359">
    <property type="term" value="F:glutaminase activity"/>
    <property type="evidence" value="ECO:0007669"/>
    <property type="project" value="UniProtKB-UniRule"/>
</dbReference>
<gene>
    <name evidence="7" type="primary">glsA</name>
    <name evidence="8" type="ORF">SAMN05421507_112154</name>
</gene>
<protein>
    <recommendedName>
        <fullName evidence="6 7">Glutaminase</fullName>
        <ecNumber evidence="3 7">3.5.1.2</ecNumber>
    </recommendedName>
</protein>
<dbReference type="EC" id="3.5.1.2" evidence="3 7"/>
<dbReference type="Gene3D" id="3.40.710.10">
    <property type="entry name" value="DD-peptidase/beta-lactamase superfamily"/>
    <property type="match status" value="1"/>
</dbReference>
<evidence type="ECO:0000256" key="4">
    <source>
        <dbReference type="ARBA" id="ARBA00022801"/>
    </source>
</evidence>
<proteinExistence type="inferred from homology"/>
<keyword evidence="9" id="KW-1185">Reference proteome</keyword>
<evidence type="ECO:0000256" key="6">
    <source>
        <dbReference type="ARBA" id="ARBA00070405"/>
    </source>
</evidence>
<dbReference type="NCBIfam" id="NF002132">
    <property type="entry name" value="PRK00971.1-1"/>
    <property type="match status" value="1"/>
</dbReference>
<feature type="binding site" evidence="7">
    <location>
        <position position="150"/>
    </location>
    <ligand>
        <name>substrate</name>
    </ligand>
</feature>
<dbReference type="PANTHER" id="PTHR12544:SF29">
    <property type="entry name" value="GLUTAMINASE"/>
    <property type="match status" value="1"/>
</dbReference>
<dbReference type="STRING" id="641025.SAMN05421507_112154"/>
<evidence type="ECO:0000313" key="8">
    <source>
        <dbReference type="EMBL" id="SDP67910.1"/>
    </source>
</evidence>
<feature type="binding site" evidence="7">
    <location>
        <position position="250"/>
    </location>
    <ligand>
        <name>substrate</name>
    </ligand>
</feature>
<dbReference type="GO" id="GO:0006543">
    <property type="term" value="P:L-glutamine catabolic process"/>
    <property type="evidence" value="ECO:0007669"/>
    <property type="project" value="TreeGrafter"/>
</dbReference>
<evidence type="ECO:0000256" key="3">
    <source>
        <dbReference type="ARBA" id="ARBA00012918"/>
    </source>
</evidence>
<evidence type="ECO:0000256" key="1">
    <source>
        <dbReference type="ARBA" id="ARBA00011076"/>
    </source>
</evidence>
<dbReference type="Proteomes" id="UP000199691">
    <property type="component" value="Unassembled WGS sequence"/>
</dbReference>
<evidence type="ECO:0000256" key="7">
    <source>
        <dbReference type="HAMAP-Rule" id="MF_00313"/>
    </source>
</evidence>
<reference evidence="9" key="1">
    <citation type="submission" date="2016-10" db="EMBL/GenBank/DDBJ databases">
        <authorList>
            <person name="Varghese N."/>
            <person name="Submissions S."/>
        </authorList>
    </citation>
    <scope>NUCLEOTIDE SEQUENCE [LARGE SCALE GENOMIC DNA]</scope>
    <source>
        <strain evidence="9">CGMCC 4.6609</strain>
    </source>
</reference>
<dbReference type="FunFam" id="3.40.710.10:FF:000005">
    <property type="entry name" value="Glutaminase"/>
    <property type="match status" value="1"/>
</dbReference>
<dbReference type="InterPro" id="IPR012338">
    <property type="entry name" value="Beta-lactam/transpept-like"/>
</dbReference>
<dbReference type="SUPFAM" id="SSF56601">
    <property type="entry name" value="beta-lactamase/transpeptidase-like"/>
    <property type="match status" value="1"/>
</dbReference>
<dbReference type="NCBIfam" id="TIGR03814">
    <property type="entry name" value="Gln_ase"/>
    <property type="match status" value="1"/>
</dbReference>
<feature type="binding site" evidence="7">
    <location>
        <position position="181"/>
    </location>
    <ligand>
        <name>substrate</name>
    </ligand>
</feature>
<dbReference type="GO" id="GO:0006537">
    <property type="term" value="P:glutamate biosynthetic process"/>
    <property type="evidence" value="ECO:0007669"/>
    <property type="project" value="TreeGrafter"/>
</dbReference>
<dbReference type="NCBIfam" id="NF002133">
    <property type="entry name" value="PRK00971.1-2"/>
    <property type="match status" value="1"/>
</dbReference>
<evidence type="ECO:0000256" key="5">
    <source>
        <dbReference type="ARBA" id="ARBA00049534"/>
    </source>
</evidence>
<dbReference type="EMBL" id="FNIX01000012">
    <property type="protein sequence ID" value="SDP67910.1"/>
    <property type="molecule type" value="Genomic_DNA"/>
</dbReference>
<dbReference type="RefSeq" id="WP_090101186.1">
    <property type="nucleotide sequence ID" value="NZ_FNIX01000012.1"/>
</dbReference>
<name>A0A1H0UP96_9PSEU</name>
<evidence type="ECO:0000256" key="2">
    <source>
        <dbReference type="ARBA" id="ARBA00011881"/>
    </source>
</evidence>
<sequence>MELQQLVDRIASEVTPGGAVADYIPALARVDPHAFGLAVATLDGEVFGAGRHERPFSIQSISKVFTLALALAENDDVWTRVGREPSGSPFNSLVQLETEQGIPRNPFINAGAVVVTDHLGLGASDRLLEFLRRESGNPGIGVDPEVAESELDHSDRNRALAHFMASYGNMRNPVDVVLREYVRQCSIAMSCTDLAKATLFLARHGVRNDGTRLLGVSAAKRVNAVMLTCGTYDAAGQFAYRVGLPGKSGVGGGIIAVVPGRCAICVWSPALDARGNSVAGVDALDRFTTLTGWSVF</sequence>
<dbReference type="InterPro" id="IPR015868">
    <property type="entry name" value="Glutaminase"/>
</dbReference>
<dbReference type="Pfam" id="PF04960">
    <property type="entry name" value="Glutaminase"/>
    <property type="match status" value="1"/>
</dbReference>
<feature type="binding site" evidence="7">
    <location>
        <position position="232"/>
    </location>
    <ligand>
        <name>substrate</name>
    </ligand>
</feature>
<comment type="subunit">
    <text evidence="2 7">Homotetramer.</text>
</comment>